<keyword evidence="3" id="KW-0731">Sigma factor</keyword>
<dbReference type="InterPro" id="IPR036388">
    <property type="entry name" value="WH-like_DNA-bd_sf"/>
</dbReference>
<dbReference type="GO" id="GO:0006352">
    <property type="term" value="P:DNA-templated transcription initiation"/>
    <property type="evidence" value="ECO:0007669"/>
    <property type="project" value="InterPro"/>
</dbReference>
<sequence length="195" mass="22852">MPDAYEQGEDLTGPWQLVLQGDARAYAGIHGRLHPVLYRYALAMLGNEDVAQDAVQEVFIRIWYKKETIGLLQNVRAFFFTALRRQALNQLRGLRSLQILPPSEPDIAFSPEDILIEQEHEAERQSKISQYLNQLPPRQKEVIYLRFYEELPYTEIAEIMKVNYQSVINLAHKALTQLRGMMGHIPLWWLFLYFF</sequence>
<dbReference type="Gene3D" id="1.10.1740.10">
    <property type="match status" value="1"/>
</dbReference>
<keyword evidence="2" id="KW-0805">Transcription regulation</keyword>
<dbReference type="NCBIfam" id="TIGR02937">
    <property type="entry name" value="sigma70-ECF"/>
    <property type="match status" value="1"/>
</dbReference>
<keyword evidence="8" id="KW-1185">Reference proteome</keyword>
<dbReference type="CDD" id="cd06171">
    <property type="entry name" value="Sigma70_r4"/>
    <property type="match status" value="1"/>
</dbReference>
<dbReference type="InterPro" id="IPR007627">
    <property type="entry name" value="RNA_pol_sigma70_r2"/>
</dbReference>
<evidence type="ECO:0000259" key="5">
    <source>
        <dbReference type="Pfam" id="PF04542"/>
    </source>
</evidence>
<dbReference type="GO" id="GO:0016987">
    <property type="term" value="F:sigma factor activity"/>
    <property type="evidence" value="ECO:0007669"/>
    <property type="project" value="UniProtKB-KW"/>
</dbReference>
<dbReference type="OrthoDB" id="9150024at2"/>
<dbReference type="InterPro" id="IPR013325">
    <property type="entry name" value="RNA_pol_sigma_r2"/>
</dbReference>
<evidence type="ECO:0000313" key="8">
    <source>
        <dbReference type="Proteomes" id="UP000185003"/>
    </source>
</evidence>
<protein>
    <submittedName>
        <fullName evidence="7">Sigma-70 region 2</fullName>
    </submittedName>
</protein>
<dbReference type="Proteomes" id="UP000185003">
    <property type="component" value="Unassembled WGS sequence"/>
</dbReference>
<dbReference type="GO" id="GO:0003677">
    <property type="term" value="F:DNA binding"/>
    <property type="evidence" value="ECO:0007669"/>
    <property type="project" value="InterPro"/>
</dbReference>
<accession>A0A1N6JYY7</accession>
<feature type="domain" description="RNA polymerase sigma factor 70 region 4 type 2" evidence="6">
    <location>
        <begin position="127"/>
        <end position="178"/>
    </location>
</feature>
<dbReference type="InterPro" id="IPR013324">
    <property type="entry name" value="RNA_pol_sigma_r3/r4-like"/>
</dbReference>
<dbReference type="SUPFAM" id="SSF88946">
    <property type="entry name" value="Sigma2 domain of RNA polymerase sigma factors"/>
    <property type="match status" value="1"/>
</dbReference>
<dbReference type="Gene3D" id="1.10.10.10">
    <property type="entry name" value="Winged helix-like DNA-binding domain superfamily/Winged helix DNA-binding domain"/>
    <property type="match status" value="1"/>
</dbReference>
<dbReference type="InterPro" id="IPR013249">
    <property type="entry name" value="RNA_pol_sigma70_r4_t2"/>
</dbReference>
<reference evidence="7 8" key="1">
    <citation type="submission" date="2016-11" db="EMBL/GenBank/DDBJ databases">
        <authorList>
            <person name="Jaros S."/>
            <person name="Januszkiewicz K."/>
            <person name="Wedrychowicz H."/>
        </authorList>
    </citation>
    <scope>NUCLEOTIDE SEQUENCE [LARGE SCALE GENOMIC DNA]</scope>
    <source>
        <strain evidence="7 8">DSM 24787</strain>
    </source>
</reference>
<comment type="similarity">
    <text evidence="1">Belongs to the sigma-70 factor family. ECF subfamily.</text>
</comment>
<gene>
    <name evidence="7" type="ORF">SAMN04488055_4736</name>
</gene>
<dbReference type="PANTHER" id="PTHR43133:SF46">
    <property type="entry name" value="RNA POLYMERASE SIGMA-70 FACTOR ECF SUBFAMILY"/>
    <property type="match status" value="1"/>
</dbReference>
<dbReference type="Pfam" id="PF04542">
    <property type="entry name" value="Sigma70_r2"/>
    <property type="match status" value="1"/>
</dbReference>
<evidence type="ECO:0000256" key="3">
    <source>
        <dbReference type="ARBA" id="ARBA00023082"/>
    </source>
</evidence>
<evidence type="ECO:0000256" key="2">
    <source>
        <dbReference type="ARBA" id="ARBA00023015"/>
    </source>
</evidence>
<dbReference type="RefSeq" id="WP_074242040.1">
    <property type="nucleotide sequence ID" value="NZ_FSRA01000002.1"/>
</dbReference>
<evidence type="ECO:0000256" key="1">
    <source>
        <dbReference type="ARBA" id="ARBA00010641"/>
    </source>
</evidence>
<dbReference type="InterPro" id="IPR014284">
    <property type="entry name" value="RNA_pol_sigma-70_dom"/>
</dbReference>
<dbReference type="Pfam" id="PF08281">
    <property type="entry name" value="Sigma70_r4_2"/>
    <property type="match status" value="1"/>
</dbReference>
<dbReference type="STRING" id="536979.SAMN04488055_4736"/>
<dbReference type="PANTHER" id="PTHR43133">
    <property type="entry name" value="RNA POLYMERASE ECF-TYPE SIGMA FACTO"/>
    <property type="match status" value="1"/>
</dbReference>
<evidence type="ECO:0000313" key="7">
    <source>
        <dbReference type="EMBL" id="SIO49552.1"/>
    </source>
</evidence>
<dbReference type="SUPFAM" id="SSF88659">
    <property type="entry name" value="Sigma3 and sigma4 domains of RNA polymerase sigma factors"/>
    <property type="match status" value="1"/>
</dbReference>
<keyword evidence="4" id="KW-0804">Transcription</keyword>
<name>A0A1N6JYY7_9BACT</name>
<feature type="domain" description="RNA polymerase sigma-70 region 2" evidence="5">
    <location>
        <begin position="32"/>
        <end position="94"/>
    </location>
</feature>
<dbReference type="EMBL" id="FSRA01000002">
    <property type="protein sequence ID" value="SIO49552.1"/>
    <property type="molecule type" value="Genomic_DNA"/>
</dbReference>
<evidence type="ECO:0000259" key="6">
    <source>
        <dbReference type="Pfam" id="PF08281"/>
    </source>
</evidence>
<dbReference type="AlphaFoldDB" id="A0A1N6JYY7"/>
<proteinExistence type="inferred from homology"/>
<evidence type="ECO:0000256" key="4">
    <source>
        <dbReference type="ARBA" id="ARBA00023163"/>
    </source>
</evidence>
<dbReference type="InterPro" id="IPR039425">
    <property type="entry name" value="RNA_pol_sigma-70-like"/>
</dbReference>
<organism evidence="7 8">
    <name type="scientific">Chitinophaga niabensis</name>
    <dbReference type="NCBI Taxonomy" id="536979"/>
    <lineage>
        <taxon>Bacteria</taxon>
        <taxon>Pseudomonadati</taxon>
        <taxon>Bacteroidota</taxon>
        <taxon>Chitinophagia</taxon>
        <taxon>Chitinophagales</taxon>
        <taxon>Chitinophagaceae</taxon>
        <taxon>Chitinophaga</taxon>
    </lineage>
</organism>